<evidence type="ECO:0000256" key="1">
    <source>
        <dbReference type="ARBA" id="ARBA00022884"/>
    </source>
</evidence>
<feature type="region of interest" description="Disordered" evidence="3">
    <location>
        <begin position="52"/>
        <end position="82"/>
    </location>
</feature>
<evidence type="ECO:0000259" key="4">
    <source>
        <dbReference type="SMART" id="SM00322"/>
    </source>
</evidence>
<dbReference type="Gene3D" id="6.10.140.1790">
    <property type="match status" value="1"/>
</dbReference>
<feature type="compositionally biased region" description="Basic and acidic residues" evidence="3">
    <location>
        <begin position="60"/>
        <end position="73"/>
    </location>
</feature>
<dbReference type="GO" id="GO:0048024">
    <property type="term" value="P:regulation of mRNA splicing, via spliceosome"/>
    <property type="evidence" value="ECO:0007669"/>
    <property type="project" value="TreeGrafter"/>
</dbReference>
<evidence type="ECO:0000256" key="3">
    <source>
        <dbReference type="SAM" id="MobiDB-lite"/>
    </source>
</evidence>
<dbReference type="PROSITE" id="PS50084">
    <property type="entry name" value="KH_TYPE_1"/>
    <property type="match status" value="1"/>
</dbReference>
<feature type="region of interest" description="Disordered" evidence="3">
    <location>
        <begin position="885"/>
        <end position="938"/>
    </location>
</feature>
<feature type="compositionally biased region" description="Polar residues" evidence="3">
    <location>
        <begin position="902"/>
        <end position="919"/>
    </location>
</feature>
<feature type="compositionally biased region" description="Polar residues" evidence="3">
    <location>
        <begin position="689"/>
        <end position="698"/>
    </location>
</feature>
<feature type="compositionally biased region" description="Low complexity" evidence="3">
    <location>
        <begin position="21"/>
        <end position="30"/>
    </location>
</feature>
<feature type="compositionally biased region" description="Polar residues" evidence="3">
    <location>
        <begin position="659"/>
        <end position="677"/>
    </location>
</feature>
<dbReference type="InterPro" id="IPR047086">
    <property type="entry name" value="SF1-HH_sf"/>
</dbReference>
<dbReference type="InterPro" id="IPR004087">
    <property type="entry name" value="KH_dom"/>
</dbReference>
<feature type="compositionally biased region" description="Polar residues" evidence="3">
    <location>
        <begin position="723"/>
        <end position="734"/>
    </location>
</feature>
<dbReference type="PANTHER" id="PTHR11208">
    <property type="entry name" value="RNA-BINDING PROTEIN RELATED"/>
    <property type="match status" value="1"/>
</dbReference>
<dbReference type="SUPFAM" id="SSF54791">
    <property type="entry name" value="Eukaryotic type KH-domain (KH-domain type I)"/>
    <property type="match status" value="1"/>
</dbReference>
<feature type="region of interest" description="Disordered" evidence="3">
    <location>
        <begin position="392"/>
        <end position="425"/>
    </location>
</feature>
<feature type="region of interest" description="Disordered" evidence="3">
    <location>
        <begin position="637"/>
        <end position="781"/>
    </location>
</feature>
<dbReference type="PANTHER" id="PTHR11208:SF98">
    <property type="entry name" value="RNA-BINDING KH DOMAIN-CONTAINING PROTEIN"/>
    <property type="match status" value="1"/>
</dbReference>
<reference evidence="5 6" key="1">
    <citation type="submission" date="2024-01" db="EMBL/GenBank/DDBJ databases">
        <title>Genome assemblies of Stephania.</title>
        <authorList>
            <person name="Yang L."/>
        </authorList>
    </citation>
    <scope>NUCLEOTIDE SEQUENCE [LARGE SCALE GENOMIC DNA]</scope>
    <source>
        <strain evidence="5">JXDWG</strain>
        <tissue evidence="5">Leaf</tissue>
    </source>
</reference>
<keyword evidence="1 2" id="KW-0694">RNA-binding</keyword>
<proteinExistence type="predicted"/>
<feature type="compositionally biased region" description="Low complexity" evidence="3">
    <location>
        <begin position="123"/>
        <end position="132"/>
    </location>
</feature>
<evidence type="ECO:0000313" key="6">
    <source>
        <dbReference type="Proteomes" id="UP001419268"/>
    </source>
</evidence>
<feature type="compositionally biased region" description="Low complexity" evidence="3">
    <location>
        <begin position="647"/>
        <end position="657"/>
    </location>
</feature>
<comment type="caution">
    <text evidence="5">The sequence shown here is derived from an EMBL/GenBank/DDBJ whole genome shotgun (WGS) entry which is preliminary data.</text>
</comment>
<feature type="region of interest" description="Disordered" evidence="3">
    <location>
        <begin position="1"/>
        <end position="34"/>
    </location>
</feature>
<name>A0AAP0PU67_9MAGN</name>
<evidence type="ECO:0000256" key="2">
    <source>
        <dbReference type="PROSITE-ProRule" id="PRU00117"/>
    </source>
</evidence>
<dbReference type="InterPro" id="IPR036612">
    <property type="entry name" value="KH_dom_type_1_sf"/>
</dbReference>
<dbReference type="GO" id="GO:0003729">
    <property type="term" value="F:mRNA binding"/>
    <property type="evidence" value="ECO:0007669"/>
    <property type="project" value="TreeGrafter"/>
</dbReference>
<dbReference type="SMART" id="SM00322">
    <property type="entry name" value="KH"/>
    <property type="match status" value="1"/>
</dbReference>
<keyword evidence="6" id="KW-1185">Reference proteome</keyword>
<dbReference type="EMBL" id="JBBNAG010000002">
    <property type="protein sequence ID" value="KAK9156607.1"/>
    <property type="molecule type" value="Genomic_DNA"/>
</dbReference>
<dbReference type="GO" id="GO:0005634">
    <property type="term" value="C:nucleus"/>
    <property type="evidence" value="ECO:0007669"/>
    <property type="project" value="TreeGrafter"/>
</dbReference>
<dbReference type="InterPro" id="IPR045071">
    <property type="entry name" value="BBP-like"/>
</dbReference>
<sequence length="938" mass="98265">MAAKVDKSPSVEPRAQTTIISSSSPASSSPKVSMFGAKSGFVIPKNKLSGSLVPVFRRGGKTDKPDATDEESNKQVQRKTKWGVDLTQDASIRRGRALAYQTRVEQITQLLKSGVLEKEDVSESQSVTESTSGEASSQKKDDQLEKQEMLELERREVIGEILKLNPSYKAPPDYKPLLKEAKVPVPLKLDSGKNFIGSVLGPGSNTQKRLEEETGAKISIHGTKKGMSKKDEIIVSDGNEAQISYDELYVHIVADTYEKVDAAVALIELLVTPVSVSSLSSNDPPTSVAADSLVASQETTSSFTAANTVANQGALPLIGGPMPLQILRQPYPGSWLPGGQPVGFIPPPNSSATLPVNQFYQAPFNSMNQPSFLAGQPASVAGFSIPRNQPPLIPGTQPPLQGLQRPLMPNAPPSQAPPLRNNPAPGSQPLLYPTIPVQSNTIPPQVTGNQPITGPGQVPRLPLLSTPQPFVGAPLRPLTPAGSFTPVPQGPSMMQRPSPAVFPPRPNIAVPQPALASAMPATATTGPSVGTVSPAGFSTFGSVPSPIRPGLASPSFPATSVPLVSPLLPGPSAAPRNLLAPPSVPAQMLISASAFPQVPPAASSQASMSIPTSMASNQSLMLPSIGPQRPYLNVSLRPSQGPPPALPLAVLSASPHPQSGIQVPSASPSGTPTSVSGNFPGFTPVMPSMTASPRSISPVTAPRPQRPNSGDFTFQPHAPQLPGPQTSSRPSNQPIHAPLMHSQPALRPPPPQGPSFQPPPNNSASRPGIPGFSSSQSPNMMAQSPVVISAPSLGSMVPQFNTSSSNRPPPPHGVFSNSNPAMPMPPVPRLGPQGFMQGPQIPNLPRAPPLHLENPRQMQPNQTIRPGNVLVPIQQYGNNPAFSSGNIGFGPRGNQVYDPFSPTATSSAPQQGGNNSSIVRKQENDPEYEDLMASVGVK</sequence>
<feature type="domain" description="K Homology" evidence="4">
    <location>
        <begin position="177"/>
        <end position="272"/>
    </location>
</feature>
<feature type="region of interest" description="Disordered" evidence="3">
    <location>
        <begin position="118"/>
        <end position="143"/>
    </location>
</feature>
<dbReference type="Pfam" id="PF22675">
    <property type="entry name" value="KH-I_KHDC4-BBP"/>
    <property type="match status" value="1"/>
</dbReference>
<dbReference type="AlphaFoldDB" id="A0AAP0PU67"/>
<dbReference type="InterPro" id="IPR055256">
    <property type="entry name" value="KH_1_KHDC4/BBP-like"/>
</dbReference>
<protein>
    <recommendedName>
        <fullName evidence="4">K Homology domain-containing protein</fullName>
    </recommendedName>
</protein>
<evidence type="ECO:0000313" key="5">
    <source>
        <dbReference type="EMBL" id="KAK9156607.1"/>
    </source>
</evidence>
<organism evidence="5 6">
    <name type="scientific">Stephania cephalantha</name>
    <dbReference type="NCBI Taxonomy" id="152367"/>
    <lineage>
        <taxon>Eukaryota</taxon>
        <taxon>Viridiplantae</taxon>
        <taxon>Streptophyta</taxon>
        <taxon>Embryophyta</taxon>
        <taxon>Tracheophyta</taxon>
        <taxon>Spermatophyta</taxon>
        <taxon>Magnoliopsida</taxon>
        <taxon>Ranunculales</taxon>
        <taxon>Menispermaceae</taxon>
        <taxon>Menispermoideae</taxon>
        <taxon>Cissampelideae</taxon>
        <taxon>Stephania</taxon>
    </lineage>
</organism>
<gene>
    <name evidence="5" type="ORF">Scep_003181</name>
</gene>
<feature type="compositionally biased region" description="Pro residues" evidence="3">
    <location>
        <begin position="746"/>
        <end position="761"/>
    </location>
</feature>
<dbReference type="Proteomes" id="UP001419268">
    <property type="component" value="Unassembled WGS sequence"/>
</dbReference>
<feature type="compositionally biased region" description="Polar residues" evidence="3">
    <location>
        <begin position="772"/>
        <end position="781"/>
    </location>
</feature>
<accession>A0AAP0PU67</accession>
<dbReference type="Gene3D" id="3.30.1370.10">
    <property type="entry name" value="K Homology domain, type 1"/>
    <property type="match status" value="1"/>
</dbReference>